<dbReference type="GeneID" id="78287474"/>
<evidence type="ECO:0000256" key="1">
    <source>
        <dbReference type="ARBA" id="ARBA00008655"/>
    </source>
</evidence>
<dbReference type="GO" id="GO:0006654">
    <property type="term" value="P:phosphatidic acid biosynthetic process"/>
    <property type="evidence" value="ECO:0007669"/>
    <property type="project" value="TreeGrafter"/>
</dbReference>
<dbReference type="PANTHER" id="PTHR10434">
    <property type="entry name" value="1-ACYL-SN-GLYCEROL-3-PHOSPHATE ACYLTRANSFERASE"/>
    <property type="match status" value="1"/>
</dbReference>
<name>A0A1I0CFW9_9FIRM</name>
<dbReference type="InterPro" id="IPR002123">
    <property type="entry name" value="Plipid/glycerol_acylTrfase"/>
</dbReference>
<dbReference type="Proteomes" id="UP000198558">
    <property type="component" value="Unassembled WGS sequence"/>
</dbReference>
<dbReference type="GO" id="GO:0003841">
    <property type="term" value="F:1-acylglycerol-3-phosphate O-acyltransferase activity"/>
    <property type="evidence" value="ECO:0007669"/>
    <property type="project" value="UniProtKB-UniRule"/>
</dbReference>
<comment type="domain">
    <text evidence="4">The HXXXXD motif is essential for acyltransferase activity and may constitute the binding site for the phosphate moiety of the glycerol-3-phosphate.</text>
</comment>
<dbReference type="RefSeq" id="WP_092352040.1">
    <property type="nucleotide sequence ID" value="NZ_FOIN01000003.1"/>
</dbReference>
<dbReference type="EMBL" id="FOIN01000003">
    <property type="protein sequence ID" value="SET18024.1"/>
    <property type="molecule type" value="Genomic_DNA"/>
</dbReference>
<evidence type="ECO:0000256" key="4">
    <source>
        <dbReference type="RuleBase" id="RU361267"/>
    </source>
</evidence>
<comment type="similarity">
    <text evidence="1 4">Belongs to the 1-acyl-sn-glycerol-3-phosphate acyltransferase family.</text>
</comment>
<feature type="domain" description="Phospholipid/glycerol acyltransferase" evidence="5">
    <location>
        <begin position="70"/>
        <end position="185"/>
    </location>
</feature>
<dbReference type="InterPro" id="IPR004552">
    <property type="entry name" value="AGP_acyltrans"/>
</dbReference>
<evidence type="ECO:0000256" key="2">
    <source>
        <dbReference type="ARBA" id="ARBA00022679"/>
    </source>
</evidence>
<keyword evidence="7" id="KW-1185">Reference proteome</keyword>
<reference evidence="7" key="1">
    <citation type="submission" date="2016-10" db="EMBL/GenBank/DDBJ databases">
        <authorList>
            <person name="Varghese N."/>
            <person name="Submissions S."/>
        </authorList>
    </citation>
    <scope>NUCLEOTIDE SEQUENCE [LARGE SCALE GENOMIC DNA]</scope>
    <source>
        <strain evidence="7">DSM 1551</strain>
    </source>
</reference>
<protein>
    <recommendedName>
        <fullName evidence="4">1-acyl-sn-glycerol-3-phosphate acyltransferase</fullName>
        <ecNumber evidence="4">2.3.1.51</ecNumber>
    </recommendedName>
</protein>
<keyword evidence="4" id="KW-0594">Phospholipid biosynthesis</keyword>
<dbReference type="SMART" id="SM00563">
    <property type="entry name" value="PlsC"/>
    <property type="match status" value="1"/>
</dbReference>
<dbReference type="SUPFAM" id="SSF69593">
    <property type="entry name" value="Glycerol-3-phosphate (1)-acyltransferase"/>
    <property type="match status" value="1"/>
</dbReference>
<evidence type="ECO:0000313" key="7">
    <source>
        <dbReference type="Proteomes" id="UP000198558"/>
    </source>
</evidence>
<dbReference type="NCBIfam" id="TIGR00530">
    <property type="entry name" value="AGP_acyltrn"/>
    <property type="match status" value="1"/>
</dbReference>
<organism evidence="6 7">
    <name type="scientific">Thomasclavelia cocleata</name>
    <dbReference type="NCBI Taxonomy" id="69824"/>
    <lineage>
        <taxon>Bacteria</taxon>
        <taxon>Bacillati</taxon>
        <taxon>Bacillota</taxon>
        <taxon>Erysipelotrichia</taxon>
        <taxon>Erysipelotrichales</taxon>
        <taxon>Coprobacillaceae</taxon>
        <taxon>Thomasclavelia</taxon>
    </lineage>
</organism>
<dbReference type="EC" id="2.3.1.51" evidence="4"/>
<accession>A0A1I0CFW9</accession>
<comment type="catalytic activity">
    <reaction evidence="4">
        <text>a 1-acyl-sn-glycero-3-phosphate + an acyl-CoA = a 1,2-diacyl-sn-glycero-3-phosphate + CoA</text>
        <dbReference type="Rhea" id="RHEA:19709"/>
        <dbReference type="ChEBI" id="CHEBI:57287"/>
        <dbReference type="ChEBI" id="CHEBI:57970"/>
        <dbReference type="ChEBI" id="CHEBI:58342"/>
        <dbReference type="ChEBI" id="CHEBI:58608"/>
        <dbReference type="EC" id="2.3.1.51"/>
    </reaction>
</comment>
<dbReference type="PANTHER" id="PTHR10434:SF66">
    <property type="entry name" value="PHOSPHOLIPID_GLYCEROL ACYLTRANSFERASE DOMAIN-CONTAINING PROTEIN"/>
    <property type="match status" value="1"/>
</dbReference>
<dbReference type="OrthoDB" id="9803035at2"/>
<evidence type="ECO:0000259" key="5">
    <source>
        <dbReference type="SMART" id="SM00563"/>
    </source>
</evidence>
<evidence type="ECO:0000313" key="6">
    <source>
        <dbReference type="EMBL" id="SET18024.1"/>
    </source>
</evidence>
<keyword evidence="4" id="KW-0443">Lipid metabolism</keyword>
<dbReference type="AlphaFoldDB" id="A0A1I0CFW9"/>
<dbReference type="GO" id="GO:0016020">
    <property type="term" value="C:membrane"/>
    <property type="evidence" value="ECO:0007669"/>
    <property type="project" value="InterPro"/>
</dbReference>
<proteinExistence type="inferred from homology"/>
<dbReference type="Pfam" id="PF01553">
    <property type="entry name" value="Acyltransferase"/>
    <property type="match status" value="1"/>
</dbReference>
<keyword evidence="2 4" id="KW-0808">Transferase</keyword>
<dbReference type="CDD" id="cd07989">
    <property type="entry name" value="LPLAT_AGPAT-like"/>
    <property type="match status" value="1"/>
</dbReference>
<keyword evidence="3 4" id="KW-0012">Acyltransferase</keyword>
<evidence type="ECO:0000256" key="3">
    <source>
        <dbReference type="ARBA" id="ARBA00023315"/>
    </source>
</evidence>
<keyword evidence="4" id="KW-1208">Phospholipid metabolism</keyword>
<gene>
    <name evidence="6" type="ORF">SAMN04489758_10310</name>
</gene>
<sequence length="238" mass="27633">MKRIALIVIRVILRLPYWWGYKVNKYKHIDEYSIQERYGFIHRVVAIVTRKGRVELECYGIENLPKESGYFVAPNHQGLFDPLAIFQTHSRPIRAIVKKELASVILVKDIIKMLEFIPMDRSNVREGAKIIKYVSNEVANGQNFFVFPEGTRSRNGNNILEFKGGTFKIATKAKAPIVPVALIDCYKVFDNNTIRKTTAQIHYLKPIYYEEYKDMHTNDIAKLVHDQIEKCIKKNDKG</sequence>
<keyword evidence="4" id="KW-0444">Lipid biosynthesis</keyword>